<evidence type="ECO:0000313" key="7">
    <source>
        <dbReference type="Proteomes" id="UP000243688"/>
    </source>
</evidence>
<name>A0A2A6E1P1_9BACL</name>
<accession>A0A2A6E1P1</accession>
<keyword evidence="2" id="KW-0813">Transport</keyword>
<dbReference type="GO" id="GO:0016887">
    <property type="term" value="F:ATP hydrolysis activity"/>
    <property type="evidence" value="ECO:0007669"/>
    <property type="project" value="InterPro"/>
</dbReference>
<dbReference type="PANTHER" id="PTHR43335">
    <property type="entry name" value="ABC TRANSPORTER, ATP-BINDING PROTEIN"/>
    <property type="match status" value="1"/>
</dbReference>
<proteinExistence type="inferred from homology"/>
<sequence>MSVAAVETVRLSKDYGDGRGCRDVTLRVERGEAFGLLGPNGAGKSTFVKMLVGLIRPTGGRASLFGFPAGSLEARRRIGYLPELFRFPEWLTGEEVLRYHARLCGLEGDRARSRIERLLEEVGIGRRGRDRIRHYSKGMQQRLGLACAMLGDPDLLILDEPASALDPVGRHEVRQILRRLSGQGKTIFLNSHLLEDVEWLCDRVALLHRGEIVAEGALAEMLREKKRRYLRVAGFSSFLLDWLQEESGVSVRIAVDRPSPDGESVWLEAEAENDERIGRLHYLIVEHGMTLYESVPVSERLDEWFLKIVSGTRTPG</sequence>
<evidence type="ECO:0000259" key="5">
    <source>
        <dbReference type="PROSITE" id="PS50893"/>
    </source>
</evidence>
<keyword evidence="4" id="KW-0067">ATP-binding</keyword>
<dbReference type="GO" id="GO:0005524">
    <property type="term" value="F:ATP binding"/>
    <property type="evidence" value="ECO:0007669"/>
    <property type="project" value="UniProtKB-KW"/>
</dbReference>
<protein>
    <submittedName>
        <fullName evidence="6">ABC transporter</fullName>
    </submittedName>
</protein>
<organism evidence="6 7">
    <name type="scientific">Candidatus Reconcilbacillus cellulovorans</name>
    <dbReference type="NCBI Taxonomy" id="1906605"/>
    <lineage>
        <taxon>Bacteria</taxon>
        <taxon>Bacillati</taxon>
        <taxon>Bacillota</taxon>
        <taxon>Bacilli</taxon>
        <taxon>Bacillales</taxon>
        <taxon>Paenibacillaceae</taxon>
        <taxon>Candidatus Reconcilbacillus</taxon>
    </lineage>
</organism>
<gene>
    <name evidence="6" type="ORF">BLM47_04595</name>
</gene>
<dbReference type="SMART" id="SM00382">
    <property type="entry name" value="AAA"/>
    <property type="match status" value="1"/>
</dbReference>
<dbReference type="PANTHER" id="PTHR43335:SF2">
    <property type="entry name" value="ABC TRANSPORTER, ATP-BINDING PROTEIN"/>
    <property type="match status" value="1"/>
</dbReference>
<dbReference type="AlphaFoldDB" id="A0A2A6E1P1"/>
<dbReference type="EMBL" id="MOXJ01000007">
    <property type="protein sequence ID" value="PDO10951.1"/>
    <property type="molecule type" value="Genomic_DNA"/>
</dbReference>
<evidence type="ECO:0000256" key="1">
    <source>
        <dbReference type="ARBA" id="ARBA00005417"/>
    </source>
</evidence>
<dbReference type="InterPro" id="IPR003593">
    <property type="entry name" value="AAA+_ATPase"/>
</dbReference>
<dbReference type="PROSITE" id="PS50893">
    <property type="entry name" value="ABC_TRANSPORTER_2"/>
    <property type="match status" value="1"/>
</dbReference>
<evidence type="ECO:0000256" key="4">
    <source>
        <dbReference type="ARBA" id="ARBA00022840"/>
    </source>
</evidence>
<dbReference type="InterPro" id="IPR017871">
    <property type="entry name" value="ABC_transporter-like_CS"/>
</dbReference>
<evidence type="ECO:0000313" key="6">
    <source>
        <dbReference type="EMBL" id="PDO10951.1"/>
    </source>
</evidence>
<dbReference type="InterPro" id="IPR003439">
    <property type="entry name" value="ABC_transporter-like_ATP-bd"/>
</dbReference>
<evidence type="ECO:0000256" key="2">
    <source>
        <dbReference type="ARBA" id="ARBA00022448"/>
    </source>
</evidence>
<reference evidence="6 7" key="1">
    <citation type="submission" date="2016-12" db="EMBL/GenBank/DDBJ databases">
        <title>Candidatus Reconcilibacillus cellulovorans genome.</title>
        <authorList>
            <person name="Kolinko S."/>
            <person name="Wu Y.-W."/>
            <person name="Tachea F."/>
            <person name="Denzel E."/>
            <person name="Hiras J."/>
            <person name="Baecker N."/>
            <person name="Chan L.J."/>
            <person name="Eichorst S.A."/>
            <person name="Frey D."/>
            <person name="Adams P.D."/>
            <person name="Pray T."/>
            <person name="Tanjore D."/>
            <person name="Petzold C.J."/>
            <person name="Gladden J.M."/>
            <person name="Simmons B.A."/>
            <person name="Singer S.W."/>
        </authorList>
    </citation>
    <scope>NUCLEOTIDE SEQUENCE [LARGE SCALE GENOMIC DNA]</scope>
    <source>
        <strain evidence="6">JTherm</strain>
    </source>
</reference>
<comment type="caution">
    <text evidence="6">The sequence shown here is derived from an EMBL/GenBank/DDBJ whole genome shotgun (WGS) entry which is preliminary data.</text>
</comment>
<comment type="similarity">
    <text evidence="1">Belongs to the ABC transporter superfamily.</text>
</comment>
<keyword evidence="3" id="KW-0547">Nucleotide-binding</keyword>
<dbReference type="InterPro" id="IPR027417">
    <property type="entry name" value="P-loop_NTPase"/>
</dbReference>
<evidence type="ECO:0000256" key="3">
    <source>
        <dbReference type="ARBA" id="ARBA00022741"/>
    </source>
</evidence>
<dbReference type="Proteomes" id="UP000243688">
    <property type="component" value="Unassembled WGS sequence"/>
</dbReference>
<dbReference type="Gene3D" id="3.40.50.300">
    <property type="entry name" value="P-loop containing nucleotide triphosphate hydrolases"/>
    <property type="match status" value="1"/>
</dbReference>
<dbReference type="Pfam" id="PF00005">
    <property type="entry name" value="ABC_tran"/>
    <property type="match status" value="1"/>
</dbReference>
<dbReference type="PROSITE" id="PS00211">
    <property type="entry name" value="ABC_TRANSPORTER_1"/>
    <property type="match status" value="1"/>
</dbReference>
<dbReference type="SUPFAM" id="SSF52540">
    <property type="entry name" value="P-loop containing nucleoside triphosphate hydrolases"/>
    <property type="match status" value="1"/>
</dbReference>
<dbReference type="CDD" id="cd03230">
    <property type="entry name" value="ABC_DR_subfamily_A"/>
    <property type="match status" value="1"/>
</dbReference>
<feature type="domain" description="ABC transporter" evidence="5">
    <location>
        <begin position="6"/>
        <end position="234"/>
    </location>
</feature>